<organism evidence="4 5">
    <name type="scientific">Grimontia kaedaensis</name>
    <dbReference type="NCBI Taxonomy" id="2872157"/>
    <lineage>
        <taxon>Bacteria</taxon>
        <taxon>Pseudomonadati</taxon>
        <taxon>Pseudomonadota</taxon>
        <taxon>Gammaproteobacteria</taxon>
        <taxon>Vibrionales</taxon>
        <taxon>Vibrionaceae</taxon>
        <taxon>Grimontia</taxon>
    </lineage>
</organism>
<sequence>MHKQLTGIWHNDFQSKMELLAIENRIIGRYSSHTGSKGVYQLVGHCSGEAPTQTMGQSVALSIYWKNIAEGEKDESWHWAGSMVGQLQHDGKLTLTNVIVVSVPFGSYQKGNFVDKLIFNKSSADVDLESVMSDLPEECSIEERPVIGKWVSLDQRQLLDIYHVKGASGSTSAWLVRGDSEVMLTGFIDVDAEPGMAQSLSLSGYESDEQSAFSLSGMLESGKDTMTLNSWHAEQTSPQDSFMQTRMESTTFRRLNIEK</sequence>
<proteinExistence type="predicted"/>
<dbReference type="Gene3D" id="2.40.128.30">
    <property type="entry name" value="Avidin-like"/>
    <property type="match status" value="1"/>
</dbReference>
<accession>A0ABY4WQ09</accession>
<evidence type="ECO:0000313" key="4">
    <source>
        <dbReference type="EMBL" id="USH01646.1"/>
    </source>
</evidence>
<dbReference type="SUPFAM" id="SSF50876">
    <property type="entry name" value="Avidin/streptavidin"/>
    <property type="match status" value="1"/>
</dbReference>
<keyword evidence="3" id="KW-0732">Signal</keyword>
<dbReference type="EMBL" id="CP082275">
    <property type="protein sequence ID" value="USH01646.1"/>
    <property type="molecule type" value="Genomic_DNA"/>
</dbReference>
<reference evidence="4" key="1">
    <citation type="submission" date="2021-08" db="EMBL/GenBank/DDBJ databases">
        <authorList>
            <person name="Sakaguchi M."/>
            <person name="Kikuchi T."/>
            <person name="Urbanczyk H."/>
        </authorList>
    </citation>
    <scope>NUCLEOTIDE SEQUENCE</scope>
    <source>
        <strain evidence="4">020920N</strain>
    </source>
</reference>
<evidence type="ECO:0000256" key="2">
    <source>
        <dbReference type="ARBA" id="ARBA00022525"/>
    </source>
</evidence>
<name>A0ABY4WQ09_9GAMM</name>
<dbReference type="Pfam" id="PF01382">
    <property type="entry name" value="Avidin"/>
    <property type="match status" value="1"/>
</dbReference>
<evidence type="ECO:0000313" key="5">
    <source>
        <dbReference type="Proteomes" id="UP001056255"/>
    </source>
</evidence>
<keyword evidence="2" id="KW-0964">Secreted</keyword>
<dbReference type="InterPro" id="IPR005468">
    <property type="entry name" value="Avidin/str"/>
</dbReference>
<protein>
    <submittedName>
        <fullName evidence="4">Uncharacterized protein</fullName>
    </submittedName>
</protein>
<gene>
    <name evidence="4" type="ORF">K6Q96_12215</name>
</gene>
<comment type="subcellular location">
    <subcellularLocation>
        <location evidence="1">Secreted</location>
    </subcellularLocation>
</comment>
<dbReference type="InterPro" id="IPR036896">
    <property type="entry name" value="Avidin-like_sf"/>
</dbReference>
<evidence type="ECO:0000256" key="3">
    <source>
        <dbReference type="ARBA" id="ARBA00022729"/>
    </source>
</evidence>
<keyword evidence="5" id="KW-1185">Reference proteome</keyword>
<dbReference type="RefSeq" id="WP_251876073.1">
    <property type="nucleotide sequence ID" value="NZ_CP082275.1"/>
</dbReference>
<dbReference type="Proteomes" id="UP001056255">
    <property type="component" value="Chromosome I"/>
</dbReference>
<evidence type="ECO:0000256" key="1">
    <source>
        <dbReference type="ARBA" id="ARBA00004613"/>
    </source>
</evidence>